<dbReference type="Proteomes" id="UP001165580">
    <property type="component" value="Unassembled WGS sequence"/>
</dbReference>
<dbReference type="SUPFAM" id="SSF56059">
    <property type="entry name" value="Glutathione synthetase ATP-binding domain-like"/>
    <property type="match status" value="1"/>
</dbReference>
<evidence type="ECO:0000313" key="8">
    <source>
        <dbReference type="EMBL" id="MCS5714071.1"/>
    </source>
</evidence>
<keyword evidence="9" id="KW-1185">Reference proteome</keyword>
<evidence type="ECO:0000256" key="5">
    <source>
        <dbReference type="HAMAP-Rule" id="MF_01609"/>
    </source>
</evidence>
<keyword evidence="1 5" id="KW-0436">Ligase</keyword>
<dbReference type="PANTHER" id="PTHR34595:SF7">
    <property type="entry name" value="SLL1039 PROTEIN"/>
    <property type="match status" value="1"/>
</dbReference>
<feature type="region of interest" description="Disordered" evidence="6">
    <location>
        <begin position="848"/>
        <end position="867"/>
    </location>
</feature>
<dbReference type="SUPFAM" id="SSF55931">
    <property type="entry name" value="Glutamine synthetase/guanido kinase"/>
    <property type="match status" value="1"/>
</dbReference>
<dbReference type="Pfam" id="PF14403">
    <property type="entry name" value="CP_ATPgrasp_2"/>
    <property type="match status" value="1"/>
</dbReference>
<name>A0ABT2GCX0_9MICO</name>
<dbReference type="InterPro" id="IPR011793">
    <property type="entry name" value="YbdK"/>
</dbReference>
<keyword evidence="2 5" id="KW-0547">Nucleotide-binding</keyword>
<proteinExistence type="inferred from homology"/>
<keyword evidence="3 5" id="KW-0067">ATP-binding</keyword>
<gene>
    <name evidence="8" type="ORF">NVV95_05840</name>
</gene>
<comment type="function">
    <text evidence="5">ATP-dependent carboxylate-amine ligase which exhibits weak glutamate--cysteine ligase activity.</text>
</comment>
<evidence type="ECO:0000256" key="1">
    <source>
        <dbReference type="ARBA" id="ARBA00022598"/>
    </source>
</evidence>
<protein>
    <recommendedName>
        <fullName evidence="5">Putative glutamate--cysteine ligase 2</fullName>
        <ecNumber evidence="5">6.3.2.2</ecNumber>
    </recommendedName>
    <alternativeName>
        <fullName evidence="5">Gamma-glutamylcysteine synthetase 2</fullName>
        <shortName evidence="5">GCS 2</shortName>
        <shortName evidence="5">Gamma-GCS 2</shortName>
    </alternativeName>
</protein>
<evidence type="ECO:0000259" key="7">
    <source>
        <dbReference type="Pfam" id="PF14403"/>
    </source>
</evidence>
<dbReference type="GO" id="GO:0016874">
    <property type="term" value="F:ligase activity"/>
    <property type="evidence" value="ECO:0007669"/>
    <property type="project" value="UniProtKB-KW"/>
</dbReference>
<feature type="domain" description="Circularly permuted ATP-grasp type 2" evidence="7">
    <location>
        <begin position="445"/>
        <end position="840"/>
    </location>
</feature>
<evidence type="ECO:0000256" key="6">
    <source>
        <dbReference type="SAM" id="MobiDB-lite"/>
    </source>
</evidence>
<evidence type="ECO:0000256" key="4">
    <source>
        <dbReference type="ARBA" id="ARBA00048819"/>
    </source>
</evidence>
<dbReference type="NCBIfam" id="NF010041">
    <property type="entry name" value="PRK13517.1-1"/>
    <property type="match status" value="1"/>
</dbReference>
<dbReference type="InterPro" id="IPR051680">
    <property type="entry name" value="ATP-dep_Glu-Cys_Ligase-2"/>
</dbReference>
<dbReference type="Gene3D" id="3.30.590.20">
    <property type="match status" value="1"/>
</dbReference>
<dbReference type="EMBL" id="JANTEZ010000002">
    <property type="protein sequence ID" value="MCS5714071.1"/>
    <property type="molecule type" value="Genomic_DNA"/>
</dbReference>
<dbReference type="PANTHER" id="PTHR34595">
    <property type="entry name" value="BLR5612 PROTEIN"/>
    <property type="match status" value="1"/>
</dbReference>
<comment type="similarity">
    <text evidence="5">Belongs to the glutamate--cysteine ligase type 2 family. YbdK subfamily.</text>
</comment>
<dbReference type="HAMAP" id="MF_01609">
    <property type="entry name" value="Glu_cys_ligase_2"/>
    <property type="match status" value="1"/>
</dbReference>
<comment type="caution">
    <text evidence="8">The sequence shown here is derived from an EMBL/GenBank/DDBJ whole genome shotgun (WGS) entry which is preliminary data.</text>
</comment>
<dbReference type="RefSeq" id="WP_259485600.1">
    <property type="nucleotide sequence ID" value="NZ_JANTEZ010000002.1"/>
</dbReference>
<reference evidence="8" key="1">
    <citation type="submission" date="2022-08" db="EMBL/GenBank/DDBJ databases">
        <authorList>
            <person name="Deng Y."/>
            <person name="Han X.-F."/>
            <person name="Zhang Y.-Q."/>
        </authorList>
    </citation>
    <scope>NUCLEOTIDE SEQUENCE</scope>
    <source>
        <strain evidence="8">CPCC 205716</strain>
    </source>
</reference>
<dbReference type="Gene3D" id="3.40.50.11290">
    <property type="match status" value="1"/>
</dbReference>
<dbReference type="InterPro" id="IPR014746">
    <property type="entry name" value="Gln_synth/guanido_kin_cat_dom"/>
</dbReference>
<dbReference type="InterPro" id="IPR025841">
    <property type="entry name" value="CP_ATPgrasp_2"/>
</dbReference>
<sequence>MAAELTLGAEEELHLIDLESGKLSARAPQILSRLPAENYSAEIQRTTVETNTDVVSTLDGLRQEILRLRRGVIEAAAPDGVGIACVGTAPRSEFADFELTTTGRYGRMQEQYRLLVDEQLICGTQIHVGVSDRDLAVDIAQRVSRDLPVLLAISASSPYWNGLDTGYSSIRSIIWQRWPSAGATGDLGSAAEYDELLSDLIATGVIADSKMAYFEVRPSSHAPTLELRVCDACPIVDDAVLIAGLFRASVRAAELDIEAGRPYHPVPAPIHRAAMWQAARSGLTGDLLDDGPHPRPTAAAHAVRHLIRRLRPQLEELGDYVEVSALAETLLARGNSADRQRAAFAERGDIDEVVKLVVDETHGPAGGIPPAVPALRTYRTRAGDEAVGPGSRPRPAYEQLIAYFEGLSPERVGAARSAARTWTSEHGLTFTVDGEERPFEVDLVPRVINAHEWSQITAGLTQRARAIEAFLRDVYGEQRIVDDGVIPRAVIESSPGWMPSARALPADVTRSAVFGFDLVRNEFGGWRVLEDNVRNPSGAAYAVAIRRLMDEVADGAPRPAAMLDPERVFGSLRRTLLAGGRVAGGLAPDADRAPRAALVSSGPGSGAWFEHRMLAQSAGLTLLELSELAVHDGLVVVAADDTELDALYLRLDGELPDAVVDGEPIGARILEVAAAGRVFLANAPGNGIADDKAMYCHVPALIAYYLDERPLLEQVPTYRTSDESERRTVLERVGELVTKPVDGHGGEGVLIGPASGAAAVAERRAAIAADPEVWVAQEVVPLSSHPTFADAAPAAPGAEAAGVPVAALEPRHVDLRVFVYATGEGEHGFEVADLALTRVAPAGSMVVNSSRGGGSKDTWITAEPGRA</sequence>
<dbReference type="Pfam" id="PF04107">
    <property type="entry name" value="GCS2"/>
    <property type="match status" value="1"/>
</dbReference>
<evidence type="ECO:0000256" key="3">
    <source>
        <dbReference type="ARBA" id="ARBA00022840"/>
    </source>
</evidence>
<dbReference type="Gene3D" id="3.30.1490.270">
    <property type="match status" value="1"/>
</dbReference>
<dbReference type="EC" id="6.3.2.2" evidence="5"/>
<evidence type="ECO:0000256" key="2">
    <source>
        <dbReference type="ARBA" id="ARBA00022741"/>
    </source>
</evidence>
<comment type="catalytic activity">
    <reaction evidence="4 5">
        <text>L-cysteine + L-glutamate + ATP = gamma-L-glutamyl-L-cysteine + ADP + phosphate + H(+)</text>
        <dbReference type="Rhea" id="RHEA:13285"/>
        <dbReference type="ChEBI" id="CHEBI:15378"/>
        <dbReference type="ChEBI" id="CHEBI:29985"/>
        <dbReference type="ChEBI" id="CHEBI:30616"/>
        <dbReference type="ChEBI" id="CHEBI:35235"/>
        <dbReference type="ChEBI" id="CHEBI:43474"/>
        <dbReference type="ChEBI" id="CHEBI:58173"/>
        <dbReference type="ChEBI" id="CHEBI:456216"/>
        <dbReference type="EC" id="6.3.2.2"/>
    </reaction>
</comment>
<accession>A0ABT2GCX0</accession>
<organism evidence="8 9">
    <name type="scientific">Herbiconiux gentiana</name>
    <dbReference type="NCBI Taxonomy" id="2970912"/>
    <lineage>
        <taxon>Bacteria</taxon>
        <taxon>Bacillati</taxon>
        <taxon>Actinomycetota</taxon>
        <taxon>Actinomycetes</taxon>
        <taxon>Micrococcales</taxon>
        <taxon>Microbacteriaceae</taxon>
        <taxon>Herbiconiux</taxon>
    </lineage>
</organism>
<dbReference type="NCBIfam" id="TIGR02050">
    <property type="entry name" value="gshA_cyan_rel"/>
    <property type="match status" value="1"/>
</dbReference>
<evidence type="ECO:0000313" key="9">
    <source>
        <dbReference type="Proteomes" id="UP001165580"/>
    </source>
</evidence>
<dbReference type="InterPro" id="IPR006336">
    <property type="entry name" value="GCS2"/>
</dbReference>